<feature type="compositionally biased region" description="Low complexity" evidence="1">
    <location>
        <begin position="516"/>
        <end position="527"/>
    </location>
</feature>
<feature type="compositionally biased region" description="Low complexity" evidence="1">
    <location>
        <begin position="270"/>
        <end position="291"/>
    </location>
</feature>
<feature type="region of interest" description="Disordered" evidence="1">
    <location>
        <begin position="443"/>
        <end position="547"/>
    </location>
</feature>
<dbReference type="Gene3D" id="2.30.29.30">
    <property type="entry name" value="Pleckstrin-homology domain (PH domain)/Phosphotyrosine-binding domain (PTB)"/>
    <property type="match status" value="2"/>
</dbReference>
<dbReference type="SUPFAM" id="SSF50729">
    <property type="entry name" value="PH domain-like"/>
    <property type="match status" value="2"/>
</dbReference>
<accession>A0A8H5HYH5</accession>
<dbReference type="OrthoDB" id="2157866at2759"/>
<feature type="region of interest" description="Disordered" evidence="1">
    <location>
        <begin position="1"/>
        <end position="73"/>
    </location>
</feature>
<name>A0A8H5HYH5_9AGAR</name>
<reference evidence="3 4" key="1">
    <citation type="journal article" date="2020" name="ISME J.">
        <title>Uncovering the hidden diversity of litter-decomposition mechanisms in mushroom-forming fungi.</title>
        <authorList>
            <person name="Floudas D."/>
            <person name="Bentzer J."/>
            <person name="Ahren D."/>
            <person name="Johansson T."/>
            <person name="Persson P."/>
            <person name="Tunlid A."/>
        </authorList>
    </citation>
    <scope>NUCLEOTIDE SEQUENCE [LARGE SCALE GENOMIC DNA]</scope>
    <source>
        <strain evidence="3 4">CBS 406.79</strain>
    </source>
</reference>
<dbReference type="InterPro" id="IPR051707">
    <property type="entry name" value="PI-Interact_SigTrans_Reg"/>
</dbReference>
<dbReference type="InterPro" id="IPR001849">
    <property type="entry name" value="PH_domain"/>
</dbReference>
<dbReference type="Proteomes" id="UP000518752">
    <property type="component" value="Unassembled WGS sequence"/>
</dbReference>
<dbReference type="AlphaFoldDB" id="A0A8H5HYH5"/>
<feature type="domain" description="PH" evidence="2">
    <location>
        <begin position="78"/>
        <end position="194"/>
    </location>
</feature>
<keyword evidence="4" id="KW-1185">Reference proteome</keyword>
<dbReference type="SMART" id="SM00233">
    <property type="entry name" value="PH"/>
    <property type="match status" value="2"/>
</dbReference>
<feature type="compositionally biased region" description="Polar residues" evidence="1">
    <location>
        <begin position="498"/>
        <end position="515"/>
    </location>
</feature>
<gene>
    <name evidence="3" type="ORF">D9757_002554</name>
</gene>
<evidence type="ECO:0000313" key="4">
    <source>
        <dbReference type="Proteomes" id="UP000518752"/>
    </source>
</evidence>
<feature type="region of interest" description="Disordered" evidence="1">
    <location>
        <begin position="378"/>
        <end position="407"/>
    </location>
</feature>
<evidence type="ECO:0000256" key="1">
    <source>
        <dbReference type="SAM" id="MobiDB-lite"/>
    </source>
</evidence>
<feature type="compositionally biased region" description="Polar residues" evidence="1">
    <location>
        <begin position="257"/>
        <end position="268"/>
    </location>
</feature>
<feature type="compositionally biased region" description="Low complexity" evidence="1">
    <location>
        <begin position="452"/>
        <end position="476"/>
    </location>
</feature>
<protein>
    <recommendedName>
        <fullName evidence="2">PH domain-containing protein</fullName>
    </recommendedName>
</protein>
<dbReference type="PANTHER" id="PTHR14336">
    <property type="entry name" value="TANDEM PH DOMAIN CONTAINING PROTEIN"/>
    <property type="match status" value="1"/>
</dbReference>
<feature type="compositionally biased region" description="Low complexity" evidence="1">
    <location>
        <begin position="384"/>
        <end position="395"/>
    </location>
</feature>
<dbReference type="PROSITE" id="PS50003">
    <property type="entry name" value="PH_DOMAIN"/>
    <property type="match status" value="2"/>
</dbReference>
<dbReference type="PANTHER" id="PTHR14336:SF8">
    <property type="entry name" value="PROTEIN OPY1"/>
    <property type="match status" value="1"/>
</dbReference>
<feature type="region of interest" description="Disordered" evidence="1">
    <location>
        <begin position="197"/>
        <end position="295"/>
    </location>
</feature>
<feature type="domain" description="PH" evidence="2">
    <location>
        <begin position="297"/>
        <end position="440"/>
    </location>
</feature>
<dbReference type="InterPro" id="IPR011993">
    <property type="entry name" value="PH-like_dom_sf"/>
</dbReference>
<sequence length="547" mass="58138">MTPDWTHSSSGLISGNISGTTTMLAGGGSLQQQPLSSIAERSLGSGGEDSEDDDDEGEGGWNTAQANEGHVQGNMDETVIKSGYLWKKGERRKVWTCLSSGSFFLLFSNKMLPQTWKKRWFVLRPAHLAYYKTAAEYQLLRLLELSDVHSCTTIPLKKHENAFGLISPVRTFYLQAKTATEVQDWVKAIEETRQALNASSNHPVAATPSKPIPIPRGSTAHPHPPIIPSPPSFVSHNATSSDSEDASSLPFIHSNHRTNSTSSQTRPTIASAAAAAAAASPSKSPSAAGAPPKDPTKIVLSGYLMKCGSKRRNWRKRWFVLSGERLVYSASHMVCLLPYPPNKRLCSFISIRKDTKPHRQFPFSDILDALEYDVVSHRNHHHPPSVSSPTSIEGGSSEGGGGPSTAHTFKIITSKRTLLLCAPTEEDEIKWLSAVRALIARRSHSGASAGETSAKTTHTATGGSAASTSASGFATAAGGGGGGSASHTYPNPNPNPNQAANTLNQDSMNVNMSPQSSGFSSGTSGTGIKAKARRLSASGGVREEASS</sequence>
<comment type="caution">
    <text evidence="3">The sequence shown here is derived from an EMBL/GenBank/DDBJ whole genome shotgun (WGS) entry which is preliminary data.</text>
</comment>
<feature type="compositionally biased region" description="Acidic residues" evidence="1">
    <location>
        <begin position="48"/>
        <end position="58"/>
    </location>
</feature>
<evidence type="ECO:0000313" key="3">
    <source>
        <dbReference type="EMBL" id="KAF5391706.1"/>
    </source>
</evidence>
<feature type="compositionally biased region" description="Low complexity" evidence="1">
    <location>
        <begin position="8"/>
        <end position="22"/>
    </location>
</feature>
<organism evidence="3 4">
    <name type="scientific">Collybiopsis confluens</name>
    <dbReference type="NCBI Taxonomy" id="2823264"/>
    <lineage>
        <taxon>Eukaryota</taxon>
        <taxon>Fungi</taxon>
        <taxon>Dikarya</taxon>
        <taxon>Basidiomycota</taxon>
        <taxon>Agaricomycotina</taxon>
        <taxon>Agaricomycetes</taxon>
        <taxon>Agaricomycetidae</taxon>
        <taxon>Agaricales</taxon>
        <taxon>Marasmiineae</taxon>
        <taxon>Omphalotaceae</taxon>
        <taxon>Collybiopsis</taxon>
    </lineage>
</organism>
<evidence type="ECO:0000259" key="2">
    <source>
        <dbReference type="PROSITE" id="PS50003"/>
    </source>
</evidence>
<proteinExistence type="predicted"/>
<feature type="compositionally biased region" description="Pro residues" evidence="1">
    <location>
        <begin position="222"/>
        <end position="231"/>
    </location>
</feature>
<dbReference type="EMBL" id="JAACJN010000009">
    <property type="protein sequence ID" value="KAF5391706.1"/>
    <property type="molecule type" value="Genomic_DNA"/>
</dbReference>
<dbReference type="FunFam" id="2.30.29.30:FF:000286">
    <property type="entry name" value="PH-protein kinase domain containing protein"/>
    <property type="match status" value="1"/>
</dbReference>
<dbReference type="Pfam" id="PF00169">
    <property type="entry name" value="PH"/>
    <property type="match status" value="2"/>
</dbReference>